<evidence type="ECO:0000256" key="2">
    <source>
        <dbReference type="SAM" id="Phobius"/>
    </source>
</evidence>
<keyword evidence="4" id="KW-1185">Reference proteome</keyword>
<reference evidence="3" key="1">
    <citation type="submission" date="2023-07" db="EMBL/GenBank/DDBJ databases">
        <title>Black Yeasts Isolated from many extreme environments.</title>
        <authorList>
            <person name="Coleine C."/>
            <person name="Stajich J.E."/>
            <person name="Selbmann L."/>
        </authorList>
    </citation>
    <scope>NUCLEOTIDE SEQUENCE</scope>
    <source>
        <strain evidence="3">CCFEE 5485</strain>
    </source>
</reference>
<evidence type="ECO:0000313" key="4">
    <source>
        <dbReference type="Proteomes" id="UP001274830"/>
    </source>
</evidence>
<feature type="compositionally biased region" description="Low complexity" evidence="1">
    <location>
        <begin position="168"/>
        <end position="191"/>
    </location>
</feature>
<name>A0AAE0WVE3_9PEZI</name>
<accession>A0AAE0WVE3</accession>
<feature type="region of interest" description="Disordered" evidence="1">
    <location>
        <begin position="99"/>
        <end position="132"/>
    </location>
</feature>
<comment type="caution">
    <text evidence="3">The sequence shown here is derived from an EMBL/GenBank/DDBJ whole genome shotgun (WGS) entry which is preliminary data.</text>
</comment>
<gene>
    <name evidence="3" type="ORF">LTR78_001837</name>
</gene>
<keyword evidence="2" id="KW-0812">Transmembrane</keyword>
<feature type="transmembrane region" description="Helical" evidence="2">
    <location>
        <begin position="12"/>
        <end position="31"/>
    </location>
</feature>
<dbReference type="EMBL" id="JAUTXT010000004">
    <property type="protein sequence ID" value="KAK3678539.1"/>
    <property type="molecule type" value="Genomic_DNA"/>
</dbReference>
<feature type="compositionally biased region" description="Polar residues" evidence="1">
    <location>
        <begin position="612"/>
        <end position="633"/>
    </location>
</feature>
<proteinExistence type="predicted"/>
<feature type="compositionally biased region" description="Polar residues" evidence="1">
    <location>
        <begin position="659"/>
        <end position="678"/>
    </location>
</feature>
<feature type="compositionally biased region" description="Basic and acidic residues" evidence="1">
    <location>
        <begin position="109"/>
        <end position="120"/>
    </location>
</feature>
<sequence>MTTTDSFCEKHFLGIVIFITSFSLFFFSSIADDRNILVRQIAPVVSLVDLYLIFFSRQAVTKVTSTVTSPSPPPPPPKQDDPAPFWQLSPLTKTVLSKPSGEFQKNRKKVEASQRQRLVEEGEGVPAKQTTFRTPPNLRRAAVLRATYAEAGWHKSTAPIQATPPPVQTTSTATAATTPAPAPTTFPAVTTPVVPPKAAHISFESNKAPEKITSGVFGKTKAFPYGTRLYAVHTNMHEQMDAQYPRYLETAESFSGFGDSLPGKCNYCDYEIPLQTERKYISNIMARIHFWKDTTTAELQAGKIKATSLQIGQDLATYQPLNCMAEEITAFCFFIVLWCTKVDPTNTPKRIPDLLKLQIRDLEAFGLDGPKLTALTHLFFQICQDYTNYAVKEYTDALQTLQKTKAFFGGWPDTARRSVSGMKPVIASLLVQSEFCQIQNFGDVRTTVLLAAAAAVESGMGKDYGTSQQNGVAHPVLPVPGSAYACDISSSSSHVWPRTQYDAASATPAPGRTLKSSIQSSKPYAASQAEYAATPAVPASSVTLRDNGPSSNRFALPLTHHDAAPAVPTQGSVLTSTNYGQASIASDTSVATNQYQENGRSKKSRTGDPAASTGTSNSGNTLPSQHFRTQSSAGPLAAAVPSRTPQPATTPANTAKTASGSSLPGNSEGLTSGYSQGRLNILAPPSGTRSPQQPNTIEYSEKKLNDCDGLGQTYDELRYILKTNINDLGKKRFSGVNLQDDAELKRLIVSFRNWWAVFAKWLNYDHPDAPSSMARLPKDIHSRGLVFPDELRSNYDDVWQKVNAAAPYNERCKQLLLAWAPIHQLWNS</sequence>
<feature type="region of interest" description="Disordered" evidence="1">
    <location>
        <begin position="588"/>
        <end position="700"/>
    </location>
</feature>
<feature type="region of interest" description="Disordered" evidence="1">
    <location>
        <begin position="65"/>
        <end position="84"/>
    </location>
</feature>
<dbReference type="AlphaFoldDB" id="A0AAE0WVE3"/>
<evidence type="ECO:0000313" key="3">
    <source>
        <dbReference type="EMBL" id="KAK3678539.1"/>
    </source>
</evidence>
<protein>
    <submittedName>
        <fullName evidence="3">Uncharacterized protein</fullName>
    </submittedName>
</protein>
<feature type="region of interest" description="Disordered" evidence="1">
    <location>
        <begin position="155"/>
        <end position="191"/>
    </location>
</feature>
<evidence type="ECO:0000256" key="1">
    <source>
        <dbReference type="SAM" id="MobiDB-lite"/>
    </source>
</evidence>
<feature type="compositionally biased region" description="Low complexity" evidence="1">
    <location>
        <begin position="645"/>
        <end position="658"/>
    </location>
</feature>
<feature type="compositionally biased region" description="Polar residues" evidence="1">
    <location>
        <begin position="687"/>
        <end position="698"/>
    </location>
</feature>
<dbReference type="Proteomes" id="UP001274830">
    <property type="component" value="Unassembled WGS sequence"/>
</dbReference>
<keyword evidence="2" id="KW-0472">Membrane</keyword>
<organism evidence="3 4">
    <name type="scientific">Recurvomyces mirabilis</name>
    <dbReference type="NCBI Taxonomy" id="574656"/>
    <lineage>
        <taxon>Eukaryota</taxon>
        <taxon>Fungi</taxon>
        <taxon>Dikarya</taxon>
        <taxon>Ascomycota</taxon>
        <taxon>Pezizomycotina</taxon>
        <taxon>Dothideomycetes</taxon>
        <taxon>Dothideomycetidae</taxon>
        <taxon>Mycosphaerellales</taxon>
        <taxon>Teratosphaeriaceae</taxon>
        <taxon>Recurvomyces</taxon>
    </lineage>
</organism>
<feature type="compositionally biased region" description="Polar residues" evidence="1">
    <location>
        <begin position="588"/>
        <end position="598"/>
    </location>
</feature>
<keyword evidence="2" id="KW-1133">Transmembrane helix</keyword>